<accession>A0A137NRI0</accession>
<evidence type="ECO:0000313" key="2">
    <source>
        <dbReference type="EMBL" id="KXN65351.1"/>
    </source>
</evidence>
<keyword evidence="3" id="KW-1185">Reference proteome</keyword>
<sequence>MPTIIKSPNNKPKPSKKKFLIYFAAVITLAAIITVGVVYGYVEPRKRRIKECQNSLTITGLTCVSACTKEENKCTKNCDEDDYKCSLACYKSNDNCKKECSNVLLKEAVKCDNM</sequence>
<dbReference type="AlphaFoldDB" id="A0A137NRI0"/>
<dbReference type="Proteomes" id="UP000070444">
    <property type="component" value="Unassembled WGS sequence"/>
</dbReference>
<dbReference type="EMBL" id="KQ964902">
    <property type="protein sequence ID" value="KXN65351.1"/>
    <property type="molecule type" value="Genomic_DNA"/>
</dbReference>
<keyword evidence="1" id="KW-1133">Transmembrane helix</keyword>
<keyword evidence="1" id="KW-0812">Transmembrane</keyword>
<evidence type="ECO:0000256" key="1">
    <source>
        <dbReference type="SAM" id="Phobius"/>
    </source>
</evidence>
<proteinExistence type="predicted"/>
<keyword evidence="1" id="KW-0472">Membrane</keyword>
<evidence type="ECO:0000313" key="3">
    <source>
        <dbReference type="Proteomes" id="UP000070444"/>
    </source>
</evidence>
<reference evidence="2 3" key="1">
    <citation type="journal article" date="2015" name="Genome Biol. Evol.">
        <title>Phylogenomic analyses indicate that early fungi evolved digesting cell walls of algal ancestors of land plants.</title>
        <authorList>
            <person name="Chang Y."/>
            <person name="Wang S."/>
            <person name="Sekimoto S."/>
            <person name="Aerts A.L."/>
            <person name="Choi C."/>
            <person name="Clum A."/>
            <person name="LaButti K.M."/>
            <person name="Lindquist E.A."/>
            <person name="Yee Ngan C."/>
            <person name="Ohm R.A."/>
            <person name="Salamov A.A."/>
            <person name="Grigoriev I.V."/>
            <person name="Spatafora J.W."/>
            <person name="Berbee M.L."/>
        </authorList>
    </citation>
    <scope>NUCLEOTIDE SEQUENCE [LARGE SCALE GENOMIC DNA]</scope>
    <source>
        <strain evidence="2 3">NRRL 28638</strain>
    </source>
</reference>
<organism evidence="2 3">
    <name type="scientific">Conidiobolus coronatus (strain ATCC 28846 / CBS 209.66 / NRRL 28638)</name>
    <name type="common">Delacroixia coronata</name>
    <dbReference type="NCBI Taxonomy" id="796925"/>
    <lineage>
        <taxon>Eukaryota</taxon>
        <taxon>Fungi</taxon>
        <taxon>Fungi incertae sedis</taxon>
        <taxon>Zoopagomycota</taxon>
        <taxon>Entomophthoromycotina</taxon>
        <taxon>Entomophthoromycetes</taxon>
        <taxon>Entomophthorales</taxon>
        <taxon>Ancylistaceae</taxon>
        <taxon>Conidiobolus</taxon>
    </lineage>
</organism>
<name>A0A137NRI0_CONC2</name>
<gene>
    <name evidence="2" type="ORF">CONCODRAFT_80786</name>
</gene>
<feature type="transmembrane region" description="Helical" evidence="1">
    <location>
        <begin position="20"/>
        <end position="42"/>
    </location>
</feature>
<protein>
    <submittedName>
        <fullName evidence="2">Uncharacterized protein</fullName>
    </submittedName>
</protein>